<dbReference type="PANTHER" id="PTHR36110:SF4">
    <property type="entry name" value="RING-CLEAVING DIOXYGENASE MHQA-RELATED"/>
    <property type="match status" value="1"/>
</dbReference>
<dbReference type="EMBL" id="PPPX01000011">
    <property type="protein sequence ID" value="POA08838.1"/>
    <property type="molecule type" value="Genomic_DNA"/>
</dbReference>
<dbReference type="RefSeq" id="WP_103371800.1">
    <property type="nucleotide sequence ID" value="NZ_CBCRVO010000003.1"/>
</dbReference>
<reference evidence="2 3" key="1">
    <citation type="submission" date="2017-08" db="EMBL/GenBank/DDBJ databases">
        <title>Draft genome sequences of 64 type strains of genus Staph aureus.</title>
        <authorList>
            <person name="Cole K."/>
            <person name="Golubchik T."/>
            <person name="Russell J."/>
            <person name="Foster D."/>
            <person name="Llewelyn M."/>
            <person name="Wilson D."/>
            <person name="Crook D."/>
            <person name="Paul J."/>
        </authorList>
    </citation>
    <scope>NUCLEOTIDE SEQUENCE [LARGE SCALE GENOMIC DNA]</scope>
    <source>
        <strain evidence="2 3">DSM 29875</strain>
    </source>
</reference>
<dbReference type="AlphaFoldDB" id="A0A2K4FBU4"/>
<comment type="caution">
    <text evidence="2">The sequence shown here is derived from an EMBL/GenBank/DDBJ whole genome shotgun (WGS) entry which is preliminary data.</text>
</comment>
<organism evidence="2 3">
    <name type="scientific">Staphylococcus argensis</name>
    <dbReference type="NCBI Taxonomy" id="1607738"/>
    <lineage>
        <taxon>Bacteria</taxon>
        <taxon>Bacillati</taxon>
        <taxon>Bacillota</taxon>
        <taxon>Bacilli</taxon>
        <taxon>Bacillales</taxon>
        <taxon>Staphylococcaceae</taxon>
        <taxon>Staphylococcus</taxon>
    </lineage>
</organism>
<sequence>MVKLTGHHHISIYTKDARANKQFYTDVLGLKLVEKTVNQDNPKMYHLFYGDESGQPGTLLTFFEIPMAGAMRKSTNYISSLCLLVHDERSLDYYQERLASYDVETQRDTYLGLSALYFEDRDGLSLVLVANGAHNYPHAWQPYSESTVPNEFQIMGMGPVELTLQKLDPTRQFLESQLGYKLKSQNPLVYTLDSDGLYSDIVLLQKDGPMTKPGRGYVHHIALATPNANSLAEIYHMIDQLPHNNSGIIDRYFFKSLYYRQNSILFEFATTDPGFTVDTAVEDLGRYLNLPDFLEQDRSEIETNLKDLD</sequence>
<dbReference type="InterPro" id="IPR052537">
    <property type="entry name" value="Extradiol_RC_dioxygenase"/>
</dbReference>
<dbReference type="Gene3D" id="3.10.180.10">
    <property type="entry name" value="2,3-Dihydroxybiphenyl 1,2-Dioxygenase, domain 1"/>
    <property type="match status" value="2"/>
</dbReference>
<dbReference type="PANTHER" id="PTHR36110">
    <property type="entry name" value="RING-CLEAVING DIOXYGENASE MHQE-RELATED"/>
    <property type="match status" value="1"/>
</dbReference>
<evidence type="ECO:0000313" key="2">
    <source>
        <dbReference type="EMBL" id="POA08838.1"/>
    </source>
</evidence>
<dbReference type="GeneID" id="98298206"/>
<dbReference type="InterPro" id="IPR004360">
    <property type="entry name" value="Glyas_Fos-R_dOase_dom"/>
</dbReference>
<evidence type="ECO:0000259" key="1">
    <source>
        <dbReference type="PROSITE" id="PS51819"/>
    </source>
</evidence>
<keyword evidence="2" id="KW-0560">Oxidoreductase</keyword>
<keyword evidence="2" id="KW-0223">Dioxygenase</keyword>
<evidence type="ECO:0000313" key="3">
    <source>
        <dbReference type="Proteomes" id="UP000242712"/>
    </source>
</evidence>
<dbReference type="Proteomes" id="UP000242712">
    <property type="component" value="Unassembled WGS sequence"/>
</dbReference>
<keyword evidence="3" id="KW-1185">Reference proteome</keyword>
<feature type="domain" description="VOC" evidence="1">
    <location>
        <begin position="6"/>
        <end position="131"/>
    </location>
</feature>
<dbReference type="Pfam" id="PF00903">
    <property type="entry name" value="Glyoxalase"/>
    <property type="match status" value="1"/>
</dbReference>
<name>A0A2K4FBU4_9STAP</name>
<dbReference type="OrthoDB" id="9785698at2"/>
<gene>
    <name evidence="2" type="ORF">CD039_07560</name>
</gene>
<dbReference type="PROSITE" id="PS51819">
    <property type="entry name" value="VOC"/>
    <property type="match status" value="1"/>
</dbReference>
<dbReference type="InterPro" id="IPR037523">
    <property type="entry name" value="VOC_core"/>
</dbReference>
<dbReference type="GO" id="GO:0051213">
    <property type="term" value="F:dioxygenase activity"/>
    <property type="evidence" value="ECO:0007669"/>
    <property type="project" value="UniProtKB-KW"/>
</dbReference>
<proteinExistence type="predicted"/>
<dbReference type="InterPro" id="IPR029068">
    <property type="entry name" value="Glyas_Bleomycin-R_OHBP_Dase"/>
</dbReference>
<protein>
    <submittedName>
        <fullName evidence="2">Ring-cleaving dioxygenase</fullName>
    </submittedName>
</protein>
<accession>A0A2K4FBU4</accession>
<dbReference type="SUPFAM" id="SSF54593">
    <property type="entry name" value="Glyoxalase/Bleomycin resistance protein/Dihydroxybiphenyl dioxygenase"/>
    <property type="match status" value="1"/>
</dbReference>